<gene>
    <name evidence="1" type="ORF">FPE_LOCUS32078</name>
</gene>
<keyword evidence="2" id="KW-1185">Reference proteome</keyword>
<dbReference type="AlphaFoldDB" id="A0AAD2ECU3"/>
<protein>
    <submittedName>
        <fullName evidence="1">Uncharacterized protein</fullName>
    </submittedName>
</protein>
<proteinExistence type="predicted"/>
<accession>A0AAD2ECU3</accession>
<dbReference type="EMBL" id="OU503056">
    <property type="protein sequence ID" value="CAI9784648.1"/>
    <property type="molecule type" value="Genomic_DNA"/>
</dbReference>
<sequence>MRTDAVVENSGDVDKSQQDLALGIRPFHIMPKQLPRRACARASRIHAATSFTAAADAAILSTSVVKSFSSAKIRAKTGNAVIERANIPFDMVARRTNDEPIPNANGRLIPAMAMLRAFLPVLDREFGIQF</sequence>
<evidence type="ECO:0000313" key="2">
    <source>
        <dbReference type="Proteomes" id="UP000834106"/>
    </source>
</evidence>
<dbReference type="Proteomes" id="UP000834106">
    <property type="component" value="Chromosome 21"/>
</dbReference>
<reference evidence="1" key="1">
    <citation type="submission" date="2023-05" db="EMBL/GenBank/DDBJ databases">
        <authorList>
            <person name="Huff M."/>
        </authorList>
    </citation>
    <scope>NUCLEOTIDE SEQUENCE</scope>
</reference>
<organism evidence="1 2">
    <name type="scientific">Fraxinus pennsylvanica</name>
    <dbReference type="NCBI Taxonomy" id="56036"/>
    <lineage>
        <taxon>Eukaryota</taxon>
        <taxon>Viridiplantae</taxon>
        <taxon>Streptophyta</taxon>
        <taxon>Embryophyta</taxon>
        <taxon>Tracheophyta</taxon>
        <taxon>Spermatophyta</taxon>
        <taxon>Magnoliopsida</taxon>
        <taxon>eudicotyledons</taxon>
        <taxon>Gunneridae</taxon>
        <taxon>Pentapetalae</taxon>
        <taxon>asterids</taxon>
        <taxon>lamiids</taxon>
        <taxon>Lamiales</taxon>
        <taxon>Oleaceae</taxon>
        <taxon>Oleeae</taxon>
        <taxon>Fraxinus</taxon>
    </lineage>
</organism>
<name>A0AAD2ECU3_9LAMI</name>
<evidence type="ECO:0000313" key="1">
    <source>
        <dbReference type="EMBL" id="CAI9784648.1"/>
    </source>
</evidence>